<evidence type="ECO:0000313" key="1">
    <source>
        <dbReference type="EMBL" id="KAJ5724378.1"/>
    </source>
</evidence>
<accession>A0AAD6HJZ1</accession>
<sequence>MADFNIQGPSTSGTTFWVHIQYNWVRDVGRSDMELLQHARQCIEDDTAWLSLTCIGGRNFKITDQPMLSIEVEGPFSETWQWKKAVDDLLVRWGENLKCGLVAPWSRYDLFLGEGSSFNHARVGVDSLSYHARA</sequence>
<keyword evidence="2" id="KW-1185">Reference proteome</keyword>
<dbReference type="Proteomes" id="UP001215712">
    <property type="component" value="Unassembled WGS sequence"/>
</dbReference>
<proteinExistence type="predicted"/>
<name>A0AAD6HJZ1_9EURO</name>
<comment type="caution">
    <text evidence="1">The sequence shown here is derived from an EMBL/GenBank/DDBJ whole genome shotgun (WGS) entry which is preliminary data.</text>
</comment>
<dbReference type="AlphaFoldDB" id="A0AAD6HJZ1"/>
<gene>
    <name evidence="1" type="ORF">N7493_006106</name>
</gene>
<protein>
    <submittedName>
        <fullName evidence="1">Uncharacterized protein</fullName>
    </submittedName>
</protein>
<organism evidence="1 2">
    <name type="scientific">Penicillium malachiteum</name>
    <dbReference type="NCBI Taxonomy" id="1324776"/>
    <lineage>
        <taxon>Eukaryota</taxon>
        <taxon>Fungi</taxon>
        <taxon>Dikarya</taxon>
        <taxon>Ascomycota</taxon>
        <taxon>Pezizomycotina</taxon>
        <taxon>Eurotiomycetes</taxon>
        <taxon>Eurotiomycetidae</taxon>
        <taxon>Eurotiales</taxon>
        <taxon>Aspergillaceae</taxon>
        <taxon>Penicillium</taxon>
    </lineage>
</organism>
<reference evidence="1" key="2">
    <citation type="submission" date="2023-01" db="EMBL/GenBank/DDBJ databases">
        <authorList>
            <person name="Petersen C."/>
        </authorList>
    </citation>
    <scope>NUCLEOTIDE SEQUENCE</scope>
    <source>
        <strain evidence="1">IBT 17514</strain>
    </source>
</reference>
<evidence type="ECO:0000313" key="2">
    <source>
        <dbReference type="Proteomes" id="UP001215712"/>
    </source>
</evidence>
<reference evidence="1" key="1">
    <citation type="journal article" date="2023" name="IMA Fungus">
        <title>Comparative genomic study of the Penicillium genus elucidates a diverse pangenome and 15 lateral gene transfer events.</title>
        <authorList>
            <person name="Petersen C."/>
            <person name="Sorensen T."/>
            <person name="Nielsen M.R."/>
            <person name="Sondergaard T.E."/>
            <person name="Sorensen J.L."/>
            <person name="Fitzpatrick D.A."/>
            <person name="Frisvad J.C."/>
            <person name="Nielsen K.L."/>
        </authorList>
    </citation>
    <scope>NUCLEOTIDE SEQUENCE</scope>
    <source>
        <strain evidence="1">IBT 17514</strain>
    </source>
</reference>
<dbReference type="EMBL" id="JAQJAN010000008">
    <property type="protein sequence ID" value="KAJ5724378.1"/>
    <property type="molecule type" value="Genomic_DNA"/>
</dbReference>